<evidence type="ECO:0008006" key="3">
    <source>
        <dbReference type="Google" id="ProtNLM"/>
    </source>
</evidence>
<dbReference type="Proteomes" id="UP000011131">
    <property type="component" value="Chromosome"/>
</dbReference>
<dbReference type="PATRIC" id="fig|1278073.3.peg.2474"/>
<dbReference type="HOGENOM" id="CLU_159803_0_0_7"/>
<dbReference type="EMBL" id="CP004025">
    <property type="protein sequence ID" value="AGC43759.1"/>
    <property type="molecule type" value="Genomic_DNA"/>
</dbReference>
<proteinExistence type="predicted"/>
<organism evidence="1 2">
    <name type="scientific">Myxococcus stipitatus (strain DSM 14675 / JCM 12634 / Mx s8)</name>
    <dbReference type="NCBI Taxonomy" id="1278073"/>
    <lineage>
        <taxon>Bacteria</taxon>
        <taxon>Pseudomonadati</taxon>
        <taxon>Myxococcota</taxon>
        <taxon>Myxococcia</taxon>
        <taxon>Myxococcales</taxon>
        <taxon>Cystobacterineae</taxon>
        <taxon>Myxococcaceae</taxon>
        <taxon>Myxococcus</taxon>
    </lineage>
</organism>
<dbReference type="eggNOG" id="ENOG50331A5">
    <property type="taxonomic scope" value="Bacteria"/>
</dbReference>
<dbReference type="KEGG" id="msd:MYSTI_02443"/>
<accession>L7UBB3</accession>
<dbReference type="Pfam" id="PF13031">
    <property type="entry name" value="DUF3892"/>
    <property type="match status" value="1"/>
</dbReference>
<protein>
    <recommendedName>
        <fullName evidence="3">DUF3892 domain-containing protein</fullName>
    </recommendedName>
</protein>
<keyword evidence="2" id="KW-1185">Reference proteome</keyword>
<sequence length="91" mass="9715">MSNVPDVQITCITLGTAGSGHESITHVGGASWKWPVGDVINAINANTKTFYTLVRGNRADVLVAEGATRPYLRTFADGKWNDNLLALGQCP</sequence>
<dbReference type="InterPro" id="IPR024997">
    <property type="entry name" value="DUF3892"/>
</dbReference>
<gene>
    <name evidence="1" type="ordered locus">MYSTI_02443</name>
</gene>
<evidence type="ECO:0000313" key="2">
    <source>
        <dbReference type="Proteomes" id="UP000011131"/>
    </source>
</evidence>
<dbReference type="AlphaFoldDB" id="L7UBB3"/>
<name>L7UBB3_MYXSD</name>
<evidence type="ECO:0000313" key="1">
    <source>
        <dbReference type="EMBL" id="AGC43759.1"/>
    </source>
</evidence>
<reference evidence="1 2" key="1">
    <citation type="journal article" date="2013" name="Genome Announc.">
        <title>Complete genome sequence of Myxococcus stipitatus strain DSM 14675, a fruiting myxobacterium.</title>
        <authorList>
            <person name="Huntley S."/>
            <person name="Kneip S."/>
            <person name="Treuner-Lange A."/>
            <person name="Sogaard-Andersen L."/>
        </authorList>
    </citation>
    <scope>NUCLEOTIDE SEQUENCE [LARGE SCALE GENOMIC DNA]</scope>
    <source>
        <strain evidence="2">DSM 14675 / JCM 12634 / Mx s8</strain>
    </source>
</reference>